<sequence length="109" mass="12422">MLLTQMSELLTDDLLEVEQRIEFIKQTCSTTAKKLSTTLVSLRSELLTDDLLEVEQRIEFIKQTCSTTAKKLSTTLVSLRKSPEYQLGVTLNDMLNANVNKELDDDLLR</sequence>
<dbReference type="PaxDb" id="121845-A0A3Q0IXM2"/>
<dbReference type="GeneID" id="113468354"/>
<name>A0A3Q0IXM2_DIACI</name>
<dbReference type="Proteomes" id="UP000079169">
    <property type="component" value="Unplaced"/>
</dbReference>
<organism evidence="1 2">
    <name type="scientific">Diaphorina citri</name>
    <name type="common">Asian citrus psyllid</name>
    <dbReference type="NCBI Taxonomy" id="121845"/>
    <lineage>
        <taxon>Eukaryota</taxon>
        <taxon>Metazoa</taxon>
        <taxon>Ecdysozoa</taxon>
        <taxon>Arthropoda</taxon>
        <taxon>Hexapoda</taxon>
        <taxon>Insecta</taxon>
        <taxon>Pterygota</taxon>
        <taxon>Neoptera</taxon>
        <taxon>Paraneoptera</taxon>
        <taxon>Hemiptera</taxon>
        <taxon>Sternorrhyncha</taxon>
        <taxon>Psylloidea</taxon>
        <taxon>Psyllidae</taxon>
        <taxon>Diaphorininae</taxon>
        <taxon>Diaphorina</taxon>
    </lineage>
</organism>
<evidence type="ECO:0000313" key="1">
    <source>
        <dbReference type="Proteomes" id="UP000079169"/>
    </source>
</evidence>
<evidence type="ECO:0000313" key="2">
    <source>
        <dbReference type="RefSeq" id="XP_026680987.1"/>
    </source>
</evidence>
<proteinExistence type="predicted"/>
<dbReference type="AlphaFoldDB" id="A0A3Q0IXM2"/>
<protein>
    <submittedName>
        <fullName evidence="2">Uncharacterized protein LOC113468354</fullName>
    </submittedName>
</protein>
<accession>A0A3Q0IXM2</accession>
<dbReference type="KEGG" id="dci:113468354"/>
<keyword evidence="1" id="KW-1185">Reference proteome</keyword>
<dbReference type="RefSeq" id="XP_026680987.1">
    <property type="nucleotide sequence ID" value="XM_026825186.1"/>
</dbReference>
<gene>
    <name evidence="2" type="primary">LOC113468354</name>
</gene>
<reference evidence="2" key="1">
    <citation type="submission" date="2025-08" db="UniProtKB">
        <authorList>
            <consortium name="RefSeq"/>
        </authorList>
    </citation>
    <scope>IDENTIFICATION</scope>
</reference>